<reference evidence="4 5" key="1">
    <citation type="journal article" date="2015" name="Genome Announc.">
        <title>Expanding the biotechnology potential of lactobacilli through comparative genomics of 213 strains and associated genera.</title>
        <authorList>
            <person name="Sun Z."/>
            <person name="Harris H.M."/>
            <person name="McCann A."/>
            <person name="Guo C."/>
            <person name="Argimon S."/>
            <person name="Zhang W."/>
            <person name="Yang X."/>
            <person name="Jeffery I.B."/>
            <person name="Cooney J.C."/>
            <person name="Kagawa T.F."/>
            <person name="Liu W."/>
            <person name="Song Y."/>
            <person name="Salvetti E."/>
            <person name="Wrobel A."/>
            <person name="Rasinkangas P."/>
            <person name="Parkhill J."/>
            <person name="Rea M.C."/>
            <person name="O'Sullivan O."/>
            <person name="Ritari J."/>
            <person name="Douillard F.P."/>
            <person name="Paul Ross R."/>
            <person name="Yang R."/>
            <person name="Briner A.E."/>
            <person name="Felis G.E."/>
            <person name="de Vos W.M."/>
            <person name="Barrangou R."/>
            <person name="Klaenhammer T.R."/>
            <person name="Caufield P.W."/>
            <person name="Cui Y."/>
            <person name="Zhang H."/>
            <person name="O'Toole P.W."/>
        </authorList>
    </citation>
    <scope>NUCLEOTIDE SEQUENCE [LARGE SCALE GENOMIC DNA]</scope>
    <source>
        <strain evidence="4 5">DSM 19906</strain>
    </source>
</reference>
<feature type="domain" description="Transposase TnpC homeodomain" evidence="3">
    <location>
        <begin position="28"/>
        <end position="97"/>
    </location>
</feature>
<dbReference type="AlphaFoldDB" id="A0A0R1NQZ2"/>
<dbReference type="NCBIfam" id="NF033517">
    <property type="entry name" value="transpos_IS66"/>
    <property type="match status" value="1"/>
</dbReference>
<keyword evidence="5" id="KW-1185">Reference proteome</keyword>
<dbReference type="InterPro" id="IPR024463">
    <property type="entry name" value="Transposase_TnpC_homeodom"/>
</dbReference>
<dbReference type="EMBL" id="AZEB01000042">
    <property type="protein sequence ID" value="KRL20018.1"/>
    <property type="molecule type" value="Genomic_DNA"/>
</dbReference>
<dbReference type="PANTHER" id="PTHR33678">
    <property type="entry name" value="BLL1576 PROTEIN"/>
    <property type="match status" value="1"/>
</dbReference>
<name>A0A0R1NQZ2_9LACO</name>
<feature type="coiled-coil region" evidence="1">
    <location>
        <begin position="4"/>
        <end position="38"/>
    </location>
</feature>
<dbReference type="RefSeq" id="WP_056949676.1">
    <property type="nucleotide sequence ID" value="NZ_AZEB01000042.1"/>
</dbReference>
<dbReference type="Pfam" id="PF03050">
    <property type="entry name" value="DDE_Tnp_IS66"/>
    <property type="match status" value="1"/>
</dbReference>
<feature type="domain" description="Transposase IS66 central" evidence="2">
    <location>
        <begin position="172"/>
        <end position="453"/>
    </location>
</feature>
<evidence type="ECO:0000259" key="2">
    <source>
        <dbReference type="Pfam" id="PF03050"/>
    </source>
</evidence>
<gene>
    <name evidence="4" type="ORF">FC98_GL002070</name>
</gene>
<keyword evidence="1" id="KW-0175">Coiled coil</keyword>
<organism evidence="4 5">
    <name type="scientific">Lentilactobacillus kisonensis DSM 19906 = JCM 15041</name>
    <dbReference type="NCBI Taxonomy" id="1423766"/>
    <lineage>
        <taxon>Bacteria</taxon>
        <taxon>Bacillati</taxon>
        <taxon>Bacillota</taxon>
        <taxon>Bacilli</taxon>
        <taxon>Lactobacillales</taxon>
        <taxon>Lactobacillaceae</taxon>
        <taxon>Lentilactobacillus</taxon>
    </lineage>
</organism>
<dbReference type="Pfam" id="PF13007">
    <property type="entry name" value="LZ_Tnp_IS66"/>
    <property type="match status" value="1"/>
</dbReference>
<dbReference type="PATRIC" id="fig|1423766.4.peg.2150"/>
<comment type="caution">
    <text evidence="4">The sequence shown here is derived from an EMBL/GenBank/DDBJ whole genome shotgun (WGS) entry which is preliminary data.</text>
</comment>
<evidence type="ECO:0000256" key="1">
    <source>
        <dbReference type="SAM" id="Coils"/>
    </source>
</evidence>
<dbReference type="PANTHER" id="PTHR33678:SF1">
    <property type="entry name" value="BLL1576 PROTEIN"/>
    <property type="match status" value="1"/>
</dbReference>
<proteinExistence type="predicted"/>
<accession>A0A0R1NQZ2</accession>
<protein>
    <submittedName>
        <fullName evidence="4">Transposase IS66</fullName>
    </submittedName>
</protein>
<evidence type="ECO:0000259" key="3">
    <source>
        <dbReference type="Pfam" id="PF13007"/>
    </source>
</evidence>
<dbReference type="InterPro" id="IPR052344">
    <property type="entry name" value="Transposase-related"/>
</dbReference>
<evidence type="ECO:0000313" key="5">
    <source>
        <dbReference type="Proteomes" id="UP000051439"/>
    </source>
</evidence>
<evidence type="ECO:0000313" key="4">
    <source>
        <dbReference type="EMBL" id="KRL20018.1"/>
    </source>
</evidence>
<dbReference type="Proteomes" id="UP000051439">
    <property type="component" value="Unassembled WGS sequence"/>
</dbReference>
<sequence>MDIIEELKKINASQQAQIEELIRQNQILTEQVKYLRNKLYGHSSEKSIDDGQTSLFDDASNGVFEDPESTGEQIEIVTVRKKKRQSQKAKITKNLPIKEELIELAEHNCHNCGNAYQIFKRLIGDKFHLQPAQAYIVRRYQEVGKYQHCSEDVNYDGDQFVSATVPQSFMAHSLASEDLVATIIANKYELALPLYRQRQRLKGLGLSVSEATLSNWVIFGSERVALVDQLLFRKLKQQPYLHGDETPIQVLLEPGKSATSKSFLWEMRSAANAATSIIHFHYDPSRSEKVARAIYEGFNGTLVCDGYAGYNHIPPGIRRAGCWAHGRRKFVDGTNGIESQRSLGRKFVKKFDQLFAIERKAQGFSPQQLLEIRQRESKPIVDSIWQLMSETTPINKSKLGRAYTYMVNQREQLEVFLNDPGVAISNNIAERSIKTSVIGRKNWLFSTGQRGAKANALFLGLFETAIANHLDFKKYLVYLFTYLPRLGDSPTDEELEAYLPWAKAVQQSCAA</sequence>
<dbReference type="InterPro" id="IPR004291">
    <property type="entry name" value="Transposase_IS66_central"/>
</dbReference>